<dbReference type="InterPro" id="IPR043502">
    <property type="entry name" value="DNA/RNA_pol_sf"/>
</dbReference>
<gene>
    <name evidence="3" type="ORF">EPI10_016689</name>
</gene>
<evidence type="ECO:0000259" key="2">
    <source>
        <dbReference type="Pfam" id="PF00078"/>
    </source>
</evidence>
<keyword evidence="1" id="KW-0812">Transmembrane</keyword>
<reference evidence="4" key="1">
    <citation type="journal article" date="2019" name="Plant Biotechnol. J.">
        <title>Genome sequencing of the Australian wild diploid species Gossypium australe highlights disease resistance and delayed gland morphogenesis.</title>
        <authorList>
            <person name="Cai Y."/>
            <person name="Cai X."/>
            <person name="Wang Q."/>
            <person name="Wang P."/>
            <person name="Zhang Y."/>
            <person name="Cai C."/>
            <person name="Xu Y."/>
            <person name="Wang K."/>
            <person name="Zhou Z."/>
            <person name="Wang C."/>
            <person name="Geng S."/>
            <person name="Li B."/>
            <person name="Dong Q."/>
            <person name="Hou Y."/>
            <person name="Wang H."/>
            <person name="Ai P."/>
            <person name="Liu Z."/>
            <person name="Yi F."/>
            <person name="Sun M."/>
            <person name="An G."/>
            <person name="Cheng J."/>
            <person name="Zhang Y."/>
            <person name="Shi Q."/>
            <person name="Xie Y."/>
            <person name="Shi X."/>
            <person name="Chang Y."/>
            <person name="Huang F."/>
            <person name="Chen Y."/>
            <person name="Hong S."/>
            <person name="Mi L."/>
            <person name="Sun Q."/>
            <person name="Zhang L."/>
            <person name="Zhou B."/>
            <person name="Peng R."/>
            <person name="Zhang X."/>
            <person name="Liu F."/>
        </authorList>
    </citation>
    <scope>NUCLEOTIDE SEQUENCE [LARGE SCALE GENOMIC DNA]</scope>
    <source>
        <strain evidence="4">cv. PA1801</strain>
    </source>
</reference>
<proteinExistence type="predicted"/>
<keyword evidence="1" id="KW-0472">Membrane</keyword>
<dbReference type="Pfam" id="PF00078">
    <property type="entry name" value="RVT_1"/>
    <property type="match status" value="1"/>
</dbReference>
<feature type="domain" description="Reverse transcriptase" evidence="2">
    <location>
        <begin position="23"/>
        <end position="208"/>
    </location>
</feature>
<dbReference type="OrthoDB" id="1748983at2759"/>
<dbReference type="EMBL" id="SMMG02000006">
    <property type="protein sequence ID" value="KAA3471029.1"/>
    <property type="molecule type" value="Genomic_DNA"/>
</dbReference>
<protein>
    <submittedName>
        <fullName evidence="3">Reverse transcriptase</fullName>
    </submittedName>
</protein>
<keyword evidence="3" id="KW-0808">Transferase</keyword>
<keyword evidence="3" id="KW-0548">Nucleotidyltransferase</keyword>
<evidence type="ECO:0000313" key="4">
    <source>
        <dbReference type="Proteomes" id="UP000325315"/>
    </source>
</evidence>
<feature type="transmembrane region" description="Helical" evidence="1">
    <location>
        <begin position="120"/>
        <end position="138"/>
    </location>
</feature>
<sequence>MVLEPFNVTNIVLIPKIPHPMNLANFRLISLCTVLYKMVSKVVANHFQIALDVCVYDAQSAFVSGLLIFDNVLLVYEILHTFRQKRIGRKRFIALKLDMSKVYDQVKWCFLRKIMKWMGFARSWVEIIMGCITSVLYLRIVNDKVGKAFRPTRGLRQGGPLSLEGLFALMILALKDELIKWAKVSMRGLQISHLLFTNDCVLFGQANERGD</sequence>
<dbReference type="InterPro" id="IPR000477">
    <property type="entry name" value="RT_dom"/>
</dbReference>
<organism evidence="3 4">
    <name type="scientific">Gossypium australe</name>
    <dbReference type="NCBI Taxonomy" id="47621"/>
    <lineage>
        <taxon>Eukaryota</taxon>
        <taxon>Viridiplantae</taxon>
        <taxon>Streptophyta</taxon>
        <taxon>Embryophyta</taxon>
        <taxon>Tracheophyta</taxon>
        <taxon>Spermatophyta</taxon>
        <taxon>Magnoliopsida</taxon>
        <taxon>eudicotyledons</taxon>
        <taxon>Gunneridae</taxon>
        <taxon>Pentapetalae</taxon>
        <taxon>rosids</taxon>
        <taxon>malvids</taxon>
        <taxon>Malvales</taxon>
        <taxon>Malvaceae</taxon>
        <taxon>Malvoideae</taxon>
        <taxon>Gossypium</taxon>
    </lineage>
</organism>
<accession>A0A5B6VNV3</accession>
<evidence type="ECO:0000313" key="3">
    <source>
        <dbReference type="EMBL" id="KAA3471029.1"/>
    </source>
</evidence>
<name>A0A5B6VNV3_9ROSI</name>
<dbReference type="GO" id="GO:0003964">
    <property type="term" value="F:RNA-directed DNA polymerase activity"/>
    <property type="evidence" value="ECO:0007669"/>
    <property type="project" value="UniProtKB-KW"/>
</dbReference>
<feature type="transmembrane region" description="Helical" evidence="1">
    <location>
        <begin position="61"/>
        <end position="82"/>
    </location>
</feature>
<keyword evidence="3" id="KW-0695">RNA-directed DNA polymerase</keyword>
<dbReference type="InterPro" id="IPR052343">
    <property type="entry name" value="Retrotransposon-Effector_Assoc"/>
</dbReference>
<dbReference type="SUPFAM" id="SSF56672">
    <property type="entry name" value="DNA/RNA polymerases"/>
    <property type="match status" value="1"/>
</dbReference>
<evidence type="ECO:0000256" key="1">
    <source>
        <dbReference type="SAM" id="Phobius"/>
    </source>
</evidence>
<comment type="caution">
    <text evidence="3">The sequence shown here is derived from an EMBL/GenBank/DDBJ whole genome shotgun (WGS) entry which is preliminary data.</text>
</comment>
<keyword evidence="4" id="KW-1185">Reference proteome</keyword>
<dbReference type="Proteomes" id="UP000325315">
    <property type="component" value="Unassembled WGS sequence"/>
</dbReference>
<dbReference type="PANTHER" id="PTHR46890">
    <property type="entry name" value="NON-LTR RETROLELEMENT REVERSE TRANSCRIPTASE-LIKE PROTEIN-RELATED"/>
    <property type="match status" value="1"/>
</dbReference>
<dbReference type="PANTHER" id="PTHR46890:SF48">
    <property type="entry name" value="RNA-DIRECTED DNA POLYMERASE"/>
    <property type="match status" value="1"/>
</dbReference>
<keyword evidence="1" id="KW-1133">Transmembrane helix</keyword>
<dbReference type="AlphaFoldDB" id="A0A5B6VNV3"/>